<dbReference type="Gene3D" id="1.10.10.2840">
    <property type="entry name" value="PucR C-terminal helix-turn-helix domain"/>
    <property type="match status" value="1"/>
</dbReference>
<dbReference type="PANTHER" id="PTHR33744:SF17">
    <property type="entry name" value="CONSERVED PROTEIN"/>
    <property type="match status" value="1"/>
</dbReference>
<reference evidence="2 3" key="1">
    <citation type="submission" date="2023-05" db="EMBL/GenBank/DDBJ databases">
        <title>Draft genome sequence of Streptomyces sp. B-S-A6 isolated from a cave soil in Thailand.</title>
        <authorList>
            <person name="Chamroensaksri N."/>
            <person name="Muangham S."/>
        </authorList>
    </citation>
    <scope>NUCLEOTIDE SEQUENCE [LARGE SCALE GENOMIC DNA]</scope>
    <source>
        <strain evidence="2 3">B-S-A6</strain>
    </source>
</reference>
<name>A0ABT6SK92_9ACTN</name>
<dbReference type="InterPro" id="IPR051448">
    <property type="entry name" value="CdaR-like_regulators"/>
</dbReference>
<gene>
    <name evidence="2" type="ORF">QIS96_32240</name>
</gene>
<feature type="domain" description="PucR C-terminal helix-turn-helix" evidence="1">
    <location>
        <begin position="337"/>
        <end position="395"/>
    </location>
</feature>
<dbReference type="Pfam" id="PF13556">
    <property type="entry name" value="HTH_30"/>
    <property type="match status" value="1"/>
</dbReference>
<sequence length="398" mass="41333">MALVKGDYQDLVDEISALLGAPATLENRDFELIAFGAQDSDGMDELDLDPVRTRSILTRKSTAAVRAWFEGFGITRAEGPVRIPAAPDAGVLRARICLPVRHRGVVHGYVWLLDSEPGPSAAQLDAALQVTERIGVLLAAEASAGDDVARELGALLTAPAGWQREAATTALRDALGAAAEELHALVCVSPWPASATPGARRVAGTVSVCTVPGPPGEAAAPQNLAALVRLRSAEVLGPARTAATRLLDTVGGAGTAGIAAARRGLAELPAAWLEATAAARAAAARRAAASMGPGGAAGEAERIAEWAELGPYRLLTSLPAEAAHDPVVAQLLTRPELARTAEVFLDQAGQAGRTATALGIHRQTLYYRLSRVEQLTGLDLDGGEDRLLLHMALKASRL</sequence>
<dbReference type="InterPro" id="IPR025736">
    <property type="entry name" value="PucR_C-HTH_dom"/>
</dbReference>
<comment type="caution">
    <text evidence="2">The sequence shown here is derived from an EMBL/GenBank/DDBJ whole genome shotgun (WGS) entry which is preliminary data.</text>
</comment>
<evidence type="ECO:0000259" key="1">
    <source>
        <dbReference type="Pfam" id="PF13556"/>
    </source>
</evidence>
<dbReference type="PANTHER" id="PTHR33744">
    <property type="entry name" value="CARBOHYDRATE DIACID REGULATOR"/>
    <property type="match status" value="1"/>
</dbReference>
<dbReference type="Proteomes" id="UP001223978">
    <property type="component" value="Unassembled WGS sequence"/>
</dbReference>
<accession>A0ABT6SK92</accession>
<keyword evidence="3" id="KW-1185">Reference proteome</keyword>
<proteinExistence type="predicted"/>
<dbReference type="InterPro" id="IPR042070">
    <property type="entry name" value="PucR_C-HTH_sf"/>
</dbReference>
<protein>
    <submittedName>
        <fullName evidence="2">Helix-turn-helix domain-containing protein</fullName>
    </submittedName>
</protein>
<evidence type="ECO:0000313" key="2">
    <source>
        <dbReference type="EMBL" id="MDI3408479.1"/>
    </source>
</evidence>
<organism evidence="2 3">
    <name type="scientific">Streptomyces cavernicola</name>
    <dbReference type="NCBI Taxonomy" id="3043613"/>
    <lineage>
        <taxon>Bacteria</taxon>
        <taxon>Bacillati</taxon>
        <taxon>Actinomycetota</taxon>
        <taxon>Actinomycetes</taxon>
        <taxon>Kitasatosporales</taxon>
        <taxon>Streptomycetaceae</taxon>
        <taxon>Streptomyces</taxon>
    </lineage>
</organism>
<dbReference type="RefSeq" id="WP_282546383.1">
    <property type="nucleotide sequence ID" value="NZ_JASCIQ010000046.1"/>
</dbReference>
<evidence type="ECO:0000313" key="3">
    <source>
        <dbReference type="Proteomes" id="UP001223978"/>
    </source>
</evidence>
<dbReference type="EMBL" id="JASCIQ010000046">
    <property type="protein sequence ID" value="MDI3408479.1"/>
    <property type="molecule type" value="Genomic_DNA"/>
</dbReference>